<sequence>MPAIPATDATKRPIRAAPSYMNPLNRTAGTARMPSKKPPGKTASSVRLVNGPQKAGPRIQATSRVQPSSTRSVTTAKESARDTPTAITSSSKPRSSTIELEGPSQPAPKPPPNIPMKAVASETDLLQLVSQLYSWLYMRSTFNDTLNKARIKTDSKLRSREDELKDEEASIAEAKMRFELDEEIAFLDELSTEHAHNLPETLQRYVELNRASGKAIRSALELVNPAHTSKKPSTFDPGQYQKCLEIFDTFQEEARKVHSLIDTLVRALSSSRSKLHGIMESLLGVLSERMGHIALARRVVGDARDFERRKLHLESLALSV</sequence>
<organism evidence="2 3">
    <name type="scientific">Botryobasidium botryosum (strain FD-172 SS1)</name>
    <dbReference type="NCBI Taxonomy" id="930990"/>
    <lineage>
        <taxon>Eukaryota</taxon>
        <taxon>Fungi</taxon>
        <taxon>Dikarya</taxon>
        <taxon>Basidiomycota</taxon>
        <taxon>Agaricomycotina</taxon>
        <taxon>Agaricomycetes</taxon>
        <taxon>Cantharellales</taxon>
        <taxon>Botryobasidiaceae</taxon>
        <taxon>Botryobasidium</taxon>
    </lineage>
</organism>
<feature type="compositionally biased region" description="Polar residues" evidence="1">
    <location>
        <begin position="85"/>
        <end position="98"/>
    </location>
</feature>
<evidence type="ECO:0000313" key="2">
    <source>
        <dbReference type="EMBL" id="KDQ08861.1"/>
    </source>
</evidence>
<feature type="compositionally biased region" description="Polar residues" evidence="1">
    <location>
        <begin position="60"/>
        <end position="77"/>
    </location>
</feature>
<dbReference type="AlphaFoldDB" id="A0A067MBB1"/>
<name>A0A067MBB1_BOTB1</name>
<dbReference type="HOGENOM" id="CLU_868755_0_0_1"/>
<feature type="region of interest" description="Disordered" evidence="1">
    <location>
        <begin position="1"/>
        <end position="112"/>
    </location>
</feature>
<dbReference type="InParanoid" id="A0A067MBB1"/>
<evidence type="ECO:0000256" key="1">
    <source>
        <dbReference type="SAM" id="MobiDB-lite"/>
    </source>
</evidence>
<evidence type="ECO:0000313" key="3">
    <source>
        <dbReference type="Proteomes" id="UP000027195"/>
    </source>
</evidence>
<keyword evidence="3" id="KW-1185">Reference proteome</keyword>
<dbReference type="OrthoDB" id="2803656at2759"/>
<dbReference type="Proteomes" id="UP000027195">
    <property type="component" value="Unassembled WGS sequence"/>
</dbReference>
<dbReference type="STRING" id="930990.A0A067MBB1"/>
<protein>
    <submittedName>
        <fullName evidence="2">Uncharacterized protein</fullName>
    </submittedName>
</protein>
<proteinExistence type="predicted"/>
<dbReference type="EMBL" id="KL198085">
    <property type="protein sequence ID" value="KDQ08861.1"/>
    <property type="molecule type" value="Genomic_DNA"/>
</dbReference>
<accession>A0A067MBB1</accession>
<gene>
    <name evidence="2" type="ORF">BOTBODRAFT_37559</name>
</gene>
<reference evidence="3" key="1">
    <citation type="journal article" date="2014" name="Proc. Natl. Acad. Sci. U.S.A.">
        <title>Extensive sampling of basidiomycete genomes demonstrates inadequacy of the white-rot/brown-rot paradigm for wood decay fungi.</title>
        <authorList>
            <person name="Riley R."/>
            <person name="Salamov A.A."/>
            <person name="Brown D.W."/>
            <person name="Nagy L.G."/>
            <person name="Floudas D."/>
            <person name="Held B.W."/>
            <person name="Levasseur A."/>
            <person name="Lombard V."/>
            <person name="Morin E."/>
            <person name="Otillar R."/>
            <person name="Lindquist E.A."/>
            <person name="Sun H."/>
            <person name="LaButti K.M."/>
            <person name="Schmutz J."/>
            <person name="Jabbour D."/>
            <person name="Luo H."/>
            <person name="Baker S.E."/>
            <person name="Pisabarro A.G."/>
            <person name="Walton J.D."/>
            <person name="Blanchette R.A."/>
            <person name="Henrissat B."/>
            <person name="Martin F."/>
            <person name="Cullen D."/>
            <person name="Hibbett D.S."/>
            <person name="Grigoriev I.V."/>
        </authorList>
    </citation>
    <scope>NUCLEOTIDE SEQUENCE [LARGE SCALE GENOMIC DNA]</scope>
    <source>
        <strain evidence="3">FD-172 SS1</strain>
    </source>
</reference>